<dbReference type="PRINTS" id="PR00455">
    <property type="entry name" value="HTHTETR"/>
</dbReference>
<dbReference type="SUPFAM" id="SSF46689">
    <property type="entry name" value="Homeodomain-like"/>
    <property type="match status" value="1"/>
</dbReference>
<name>E0E237_9FIRM</name>
<dbReference type="Gene3D" id="1.10.357.10">
    <property type="entry name" value="Tetracycline Repressor, domain 2"/>
    <property type="match status" value="1"/>
</dbReference>
<dbReference type="Pfam" id="PF00440">
    <property type="entry name" value="TetR_N"/>
    <property type="match status" value="1"/>
</dbReference>
<evidence type="ECO:0000256" key="1">
    <source>
        <dbReference type="ARBA" id="ARBA00023125"/>
    </source>
</evidence>
<evidence type="ECO:0000313" key="4">
    <source>
        <dbReference type="EMBL" id="EFM65033.1"/>
    </source>
</evidence>
<dbReference type="InterPro" id="IPR050624">
    <property type="entry name" value="HTH-type_Tx_Regulator"/>
</dbReference>
<dbReference type="InterPro" id="IPR001647">
    <property type="entry name" value="HTH_TetR"/>
</dbReference>
<dbReference type="PANTHER" id="PTHR43479">
    <property type="entry name" value="ACREF/ENVCD OPERON REPRESSOR-RELATED"/>
    <property type="match status" value="1"/>
</dbReference>
<evidence type="ECO:0000256" key="2">
    <source>
        <dbReference type="PROSITE-ProRule" id="PRU00335"/>
    </source>
</evidence>
<feature type="DNA-binding region" description="H-T-H motif" evidence="2">
    <location>
        <begin position="31"/>
        <end position="50"/>
    </location>
</feature>
<dbReference type="AlphaFoldDB" id="E0E237"/>
<evidence type="ECO:0000313" key="5">
    <source>
        <dbReference type="Proteomes" id="UP000003244"/>
    </source>
</evidence>
<dbReference type="OrthoDB" id="9812484at2"/>
<dbReference type="PROSITE" id="PS50977">
    <property type="entry name" value="HTH_TETR_2"/>
    <property type="match status" value="1"/>
</dbReference>
<feature type="domain" description="HTH tetR-type" evidence="3">
    <location>
        <begin position="8"/>
        <end position="68"/>
    </location>
</feature>
<dbReference type="PANTHER" id="PTHR43479:SF11">
    <property type="entry name" value="ACREF_ENVCD OPERON REPRESSOR-RELATED"/>
    <property type="match status" value="1"/>
</dbReference>
<reference evidence="4 5" key="1">
    <citation type="submission" date="2010-08" db="EMBL/GenBank/DDBJ databases">
        <authorList>
            <person name="Harkins D.M."/>
            <person name="Madupu R."/>
            <person name="Durkin A.S."/>
            <person name="Torralba M."/>
            <person name="Methe B."/>
            <person name="Sutton G.G."/>
            <person name="Nelson K.E."/>
        </authorList>
    </citation>
    <scope>NUCLEOTIDE SEQUENCE [LARGE SCALE GENOMIC DNA]</scope>
    <source>
        <strain evidence="4 5">DSM 17678</strain>
    </source>
</reference>
<dbReference type="InterPro" id="IPR009057">
    <property type="entry name" value="Homeodomain-like_sf"/>
</dbReference>
<protein>
    <submittedName>
        <fullName evidence="4">Transcriptional regulator, TetR family</fullName>
    </submittedName>
</protein>
<proteinExistence type="predicted"/>
<dbReference type="eggNOG" id="COG1309">
    <property type="taxonomic scope" value="Bacteria"/>
</dbReference>
<dbReference type="RefSeq" id="WP_007788767.1">
    <property type="nucleotide sequence ID" value="NZ_ADGQ01000030.1"/>
</dbReference>
<organism evidence="4 5">
    <name type="scientific">Peptostreptococcus stomatis DSM 17678</name>
    <dbReference type="NCBI Taxonomy" id="596315"/>
    <lineage>
        <taxon>Bacteria</taxon>
        <taxon>Bacillati</taxon>
        <taxon>Bacillota</taxon>
        <taxon>Clostridia</taxon>
        <taxon>Peptostreptococcales</taxon>
        <taxon>Peptostreptococcaceae</taxon>
        <taxon>Peptostreptococcus</taxon>
    </lineage>
</organism>
<dbReference type="STRING" id="596315.HMPREF0634_1589"/>
<comment type="caution">
    <text evidence="4">The sequence shown here is derived from an EMBL/GenBank/DDBJ whole genome shotgun (WGS) entry which is preliminary data.</text>
</comment>
<sequence length="193" mass="22709">MRKRLTSEERKRIIQVKAMEIFLEKGYKNTTMQDIVKASGLSIGGLYHHYKKTSEILYDIMVLGCEYRFNEIDKQVEVQSGNLTEELMAKIIVDKCLDDNKYMPIYVMLLQEIQDNDELRDLYLGMKELNVKKIQSMLKLAGYQELSMDRYNYLTDMINSIILACGLLGIRESFKTNRYLLEEMFLSLLKKEE</sequence>
<keyword evidence="1 2" id="KW-0238">DNA-binding</keyword>
<dbReference type="GeneID" id="84800278"/>
<dbReference type="Proteomes" id="UP000003244">
    <property type="component" value="Unassembled WGS sequence"/>
</dbReference>
<evidence type="ECO:0000259" key="3">
    <source>
        <dbReference type="PROSITE" id="PS50977"/>
    </source>
</evidence>
<accession>E0E237</accession>
<dbReference type="GO" id="GO:0003677">
    <property type="term" value="F:DNA binding"/>
    <property type="evidence" value="ECO:0007669"/>
    <property type="project" value="UniProtKB-UniRule"/>
</dbReference>
<keyword evidence="5" id="KW-1185">Reference proteome</keyword>
<gene>
    <name evidence="4" type="ORF">HMPREF0634_1589</name>
</gene>
<dbReference type="EMBL" id="ADGQ01000030">
    <property type="protein sequence ID" value="EFM65033.1"/>
    <property type="molecule type" value="Genomic_DNA"/>
</dbReference>